<evidence type="ECO:0000256" key="1">
    <source>
        <dbReference type="SAM" id="SignalP"/>
    </source>
</evidence>
<dbReference type="EMBL" id="CALNXI010000299">
    <property type="protein sequence ID" value="CAH3024315.1"/>
    <property type="molecule type" value="Genomic_DNA"/>
</dbReference>
<keyword evidence="1" id="KW-0732">Signal</keyword>
<evidence type="ECO:0000313" key="3">
    <source>
        <dbReference type="Proteomes" id="UP001159427"/>
    </source>
</evidence>
<accession>A0ABN8M3X5</accession>
<dbReference type="Proteomes" id="UP001159427">
    <property type="component" value="Unassembled WGS sequence"/>
</dbReference>
<comment type="caution">
    <text evidence="2">The sequence shown here is derived from an EMBL/GenBank/DDBJ whole genome shotgun (WGS) entry which is preliminary data.</text>
</comment>
<reference evidence="2 3" key="1">
    <citation type="submission" date="2022-05" db="EMBL/GenBank/DDBJ databases">
        <authorList>
            <consortium name="Genoscope - CEA"/>
            <person name="William W."/>
        </authorList>
    </citation>
    <scope>NUCLEOTIDE SEQUENCE [LARGE SCALE GENOMIC DNA]</scope>
</reference>
<proteinExistence type="predicted"/>
<gene>
    <name evidence="2" type="ORF">PEVE_00022339</name>
</gene>
<organism evidence="2 3">
    <name type="scientific">Porites evermanni</name>
    <dbReference type="NCBI Taxonomy" id="104178"/>
    <lineage>
        <taxon>Eukaryota</taxon>
        <taxon>Metazoa</taxon>
        <taxon>Cnidaria</taxon>
        <taxon>Anthozoa</taxon>
        <taxon>Hexacorallia</taxon>
        <taxon>Scleractinia</taxon>
        <taxon>Fungiina</taxon>
        <taxon>Poritidae</taxon>
        <taxon>Porites</taxon>
    </lineage>
</organism>
<evidence type="ECO:0000313" key="2">
    <source>
        <dbReference type="EMBL" id="CAH3024315.1"/>
    </source>
</evidence>
<feature type="chain" id="PRO_5046412411" description="Apple domain-containing protein" evidence="1">
    <location>
        <begin position="25"/>
        <end position="120"/>
    </location>
</feature>
<feature type="signal peptide" evidence="1">
    <location>
        <begin position="1"/>
        <end position="24"/>
    </location>
</feature>
<sequence>MFSPFFRRFLFFVLSSKILEALYAEESHAMHRPNHLQDVFVKEEYHFLNVTGIGTFTVYDIFDCTFECLNNPSCLSLNLAASKGSDGKLWCELLTSNEDINPDEFKENKTSHHFSLKMRT</sequence>
<evidence type="ECO:0008006" key="4">
    <source>
        <dbReference type="Google" id="ProtNLM"/>
    </source>
</evidence>
<name>A0ABN8M3X5_9CNID</name>
<keyword evidence="3" id="KW-1185">Reference proteome</keyword>
<protein>
    <recommendedName>
        <fullName evidence="4">Apple domain-containing protein</fullName>
    </recommendedName>
</protein>